<dbReference type="OrthoDB" id="3216372at2"/>
<dbReference type="PATRIC" id="fig|264732.11.peg.182"/>
<protein>
    <recommendedName>
        <fullName evidence="1">DUF5615 domain-containing protein</fullName>
    </recommendedName>
</protein>
<dbReference type="InterPro" id="IPR041049">
    <property type="entry name" value="DUF5615"/>
</dbReference>
<dbReference type="STRING" id="264732.Moth_0170"/>
<evidence type="ECO:0000313" key="2">
    <source>
        <dbReference type="EMBL" id="ABC18506.1"/>
    </source>
</evidence>
<proteinExistence type="predicted"/>
<dbReference type="eggNOG" id="COG4634">
    <property type="taxonomic scope" value="Bacteria"/>
</dbReference>
<organism evidence="2">
    <name type="scientific">Moorella thermoacetica (strain ATCC 39073 / JCM 9320)</name>
    <dbReference type="NCBI Taxonomy" id="264732"/>
    <lineage>
        <taxon>Bacteria</taxon>
        <taxon>Bacillati</taxon>
        <taxon>Bacillota</taxon>
        <taxon>Clostridia</taxon>
        <taxon>Neomoorellales</taxon>
        <taxon>Neomoorellaceae</taxon>
        <taxon>Neomoorella</taxon>
    </lineage>
</organism>
<dbReference type="EMBL" id="CP000232">
    <property type="protein sequence ID" value="ABC18506.1"/>
    <property type="molecule type" value="Genomic_DNA"/>
</dbReference>
<name>Q2RM33_MOOTA</name>
<sequence>MPCELRGIKMLRFKIDENLPIEIADLLREAGYEAETVWSEQIQGFSDIELLGICRNEKRVLVTLDMDFSDIRRYRPEDYQGIILLRIASQGKQSVINLFKKVIPHLRYQNLIGYLWIVQKDRIRIRGPER</sequence>
<dbReference type="HOGENOM" id="CLU_150003_0_0_9"/>
<accession>Q2RM33</accession>
<feature type="domain" description="DUF5615" evidence="1">
    <location>
        <begin position="12"/>
        <end position="120"/>
    </location>
</feature>
<evidence type="ECO:0000259" key="1">
    <source>
        <dbReference type="Pfam" id="PF18480"/>
    </source>
</evidence>
<reference evidence="2" key="1">
    <citation type="submission" date="2005-12" db="EMBL/GenBank/DDBJ databases">
        <title>Complete sequence of Moorella thermoacetica ATCC 39073.</title>
        <authorList>
            <consortium name="US DOE Joint Genome Institute"/>
            <person name="Copeland A."/>
            <person name="Lucas S."/>
            <person name="Lapidus A."/>
            <person name="Barry K."/>
            <person name="Detter J.C."/>
            <person name="Glavina T."/>
            <person name="Hammon N."/>
            <person name="Israni S."/>
            <person name="Pitluck S."/>
            <person name="Chertkov O."/>
            <person name="Saunders E.H."/>
            <person name="Brettin T."/>
            <person name="Bruce D."/>
            <person name="Han C."/>
            <person name="Tapia R."/>
            <person name="Gilna P."/>
            <person name="Schmutz J."/>
            <person name="Larimer F."/>
            <person name="Land M."/>
            <person name="Kyrpides N."/>
            <person name="Anderson I."/>
            <person name="Richardson P."/>
            <person name="Ragsdale S."/>
        </authorList>
    </citation>
    <scope>NUCLEOTIDE SEQUENCE</scope>
    <source>
        <strain evidence="2">ATCC 39073</strain>
    </source>
</reference>
<gene>
    <name evidence="2" type="ordered locus">Moth_0170</name>
</gene>
<dbReference type="KEGG" id="mta:Moth_0170"/>
<dbReference type="EnsemblBacteria" id="ABC18506">
    <property type="protein sequence ID" value="ABC18506"/>
    <property type="gene ID" value="Moth_0170"/>
</dbReference>
<dbReference type="Pfam" id="PF18480">
    <property type="entry name" value="DUF5615"/>
    <property type="match status" value="1"/>
</dbReference>
<dbReference type="AlphaFoldDB" id="Q2RM33"/>